<gene>
    <name evidence="2" type="ORF">FB559_8327</name>
</gene>
<dbReference type="AlphaFoldDB" id="A0A543C1V2"/>
<dbReference type="OrthoDB" id="3440574at2"/>
<feature type="transmembrane region" description="Helical" evidence="1">
    <location>
        <begin position="229"/>
        <end position="247"/>
    </location>
</feature>
<reference evidence="2 3" key="1">
    <citation type="submission" date="2019-06" db="EMBL/GenBank/DDBJ databases">
        <title>Sequencing the genomes of 1000 actinobacteria strains.</title>
        <authorList>
            <person name="Klenk H.-P."/>
        </authorList>
    </citation>
    <scope>NUCLEOTIDE SEQUENCE [LARGE SCALE GENOMIC DNA]</scope>
    <source>
        <strain evidence="2 3">DSM 102200</strain>
    </source>
</reference>
<evidence type="ECO:0000256" key="1">
    <source>
        <dbReference type="SAM" id="Phobius"/>
    </source>
</evidence>
<feature type="transmembrane region" description="Helical" evidence="1">
    <location>
        <begin position="193"/>
        <end position="217"/>
    </location>
</feature>
<organism evidence="2 3">
    <name type="scientific">Actinoallomurus bryophytorum</name>
    <dbReference type="NCBI Taxonomy" id="1490222"/>
    <lineage>
        <taxon>Bacteria</taxon>
        <taxon>Bacillati</taxon>
        <taxon>Actinomycetota</taxon>
        <taxon>Actinomycetes</taxon>
        <taxon>Streptosporangiales</taxon>
        <taxon>Thermomonosporaceae</taxon>
        <taxon>Actinoallomurus</taxon>
    </lineage>
</organism>
<accession>A0A543C1V2</accession>
<keyword evidence="1" id="KW-0472">Membrane</keyword>
<feature type="transmembrane region" description="Helical" evidence="1">
    <location>
        <begin position="165"/>
        <end position="186"/>
    </location>
</feature>
<feature type="transmembrane region" description="Helical" evidence="1">
    <location>
        <begin position="410"/>
        <end position="433"/>
    </location>
</feature>
<dbReference type="RefSeq" id="WP_141962980.1">
    <property type="nucleotide sequence ID" value="NZ_VFOZ01000002.1"/>
</dbReference>
<evidence type="ECO:0000313" key="3">
    <source>
        <dbReference type="Proteomes" id="UP000316096"/>
    </source>
</evidence>
<protein>
    <submittedName>
        <fullName evidence="2">Amino acid/amide ABC transporter substrate-binding protein (HAAT family)</fullName>
    </submittedName>
</protein>
<name>A0A543C1V2_9ACTN</name>
<comment type="caution">
    <text evidence="2">The sequence shown here is derived from an EMBL/GenBank/DDBJ whole genome shotgun (WGS) entry which is preliminary data.</text>
</comment>
<dbReference type="SUPFAM" id="SSF53822">
    <property type="entry name" value="Periplasmic binding protein-like I"/>
    <property type="match status" value="1"/>
</dbReference>
<evidence type="ECO:0000313" key="2">
    <source>
        <dbReference type="EMBL" id="TQL91006.1"/>
    </source>
</evidence>
<keyword evidence="1" id="KW-1133">Transmembrane helix</keyword>
<keyword evidence="1" id="KW-0812">Transmembrane</keyword>
<dbReference type="Gene3D" id="3.40.50.2300">
    <property type="match status" value="2"/>
</dbReference>
<sequence>MPVQAHAGSQDRRVLSTPAGRQLLGLFDARTQARPWRLGSQPFPLLVLEAAEPGVPVDDYVGELERAAAEAGIPHTVPVPAPGADTAPEVALLDAMTDEGAWNGLRHGFGRFRFPRSDLVRSFEKASERAREKNAAHPGSTTPMDEWKDTAALLSWSRRPFRAPVWWSTVILLVAAILGGVAQALADKIRIGTLLLTSLALLVAVILAAGLTTRTIWLPILSRAGVGTRYRWFATSSFFAVLGGHGFDDRLRRVLDRPQWADTAEFGLQMKTLAFLEDLRAAHRKLSPTLRGLKRPVPPVVFLRGVTADNGGVELLSAMSDIRSRRSELHPLLVVASAGHEHRAALDGLAVAPPPGPLQDLYDAWEASLGTAQAPSQQVAGPWLLRLPIPAEAPDSLAPSRLSPRRRPGWTWLWSWWSLLLVLAVTAVGGSYLHGRLSSAHCSVRFPFSANVDTRLEDDGAGSRECVGVSTEGVRFERERQSTGLDGDRRAPDRRHTAGDLTLADLQRMVDEEDASVVRGHAPYVTVLYVGMLTTADGQEQSAVSSIRELAGAYLAQLANNHTDQPGEVGMPLKVRLLAVNAGQNMAFSGLVADRILAIARRDPTVVGVVGMGRNTSASQAAIRRLNDAGLAIVDPVNSSDQLPMLAHYYGLAATDHDEAVAALRALGGHPVGRALIVSRSPGPAQEYSSELAADAQEALRPRQPDPLTYDGTDDIAGKVKTACENSLGHPYELVYFAGRAEDLPGLINGLSSGGCADRPLTLIGGDEVARASFGSGRHQILLPRTLTVYYTTFNHLPNLVAGGRDRTNAFFLLSRNVLGIAPGPLLADGQMALTYDSTSALAQAAQKAFNTLGLTVRDRERTAGSSVVTSGSVLLELPLLRANEGASGTIDFTGDQHTLNGSGHRGLTLVKVTIKRGQPVYQPVCGRLNGDLPVRGLPACP</sequence>
<keyword evidence="3" id="KW-1185">Reference proteome</keyword>
<dbReference type="EMBL" id="VFOZ01000002">
    <property type="protein sequence ID" value="TQL91006.1"/>
    <property type="molecule type" value="Genomic_DNA"/>
</dbReference>
<proteinExistence type="predicted"/>
<dbReference type="Proteomes" id="UP000316096">
    <property type="component" value="Unassembled WGS sequence"/>
</dbReference>
<dbReference type="InterPro" id="IPR028082">
    <property type="entry name" value="Peripla_BP_I"/>
</dbReference>